<dbReference type="Gene3D" id="3.40.50.10140">
    <property type="entry name" value="Toll/interleukin-1 receptor homology (TIR) domain"/>
    <property type="match status" value="1"/>
</dbReference>
<evidence type="ECO:0000313" key="3">
    <source>
        <dbReference type="EMBL" id="SNQ45386.1"/>
    </source>
</evidence>
<dbReference type="InterPro" id="IPR015943">
    <property type="entry name" value="WD40/YVTN_repeat-like_dom_sf"/>
</dbReference>
<dbReference type="InterPro" id="IPR035897">
    <property type="entry name" value="Toll_tir_struct_dom_sf"/>
</dbReference>
<dbReference type="InterPro" id="IPR000157">
    <property type="entry name" value="TIR_dom"/>
</dbReference>
<feature type="region of interest" description="Disordered" evidence="1">
    <location>
        <begin position="121"/>
        <end position="142"/>
    </location>
</feature>
<dbReference type="GO" id="GO:0007165">
    <property type="term" value="P:signal transduction"/>
    <property type="evidence" value="ECO:0007669"/>
    <property type="project" value="InterPro"/>
</dbReference>
<dbReference type="Pfam" id="PF13676">
    <property type="entry name" value="TIR_2"/>
    <property type="match status" value="1"/>
</dbReference>
<dbReference type="Gene3D" id="2.130.10.10">
    <property type="entry name" value="YVTN repeat-like/Quinoprotein amine dehydrogenase"/>
    <property type="match status" value="1"/>
</dbReference>
<evidence type="ECO:0000313" key="4">
    <source>
        <dbReference type="Proteomes" id="UP000234331"/>
    </source>
</evidence>
<evidence type="ECO:0000259" key="2">
    <source>
        <dbReference type="Pfam" id="PF13676"/>
    </source>
</evidence>
<gene>
    <name evidence="3" type="ORF">FRACA_10145</name>
</gene>
<sequence length="224" mass="24201">MLVQAWDFVAGSNWQVRMQQGVRDTQRTIAVLSGAYLNSVYGQAEWQAAHAADPQGFARKLLPVRVEDCPRPGLLGAVVSIDLFDHHDADKAGQHLLDHLSHAVTGRAKPVTPPRFPTRHLTSPAHAPTIPSAKSHPTGAPGEVHTAWDVTSHHAFTGNIDAVLVLAALPLSDGRTLLASAAANDDQVRLWDPATGQRRHALRGHEMRVHALAAPCRCQTVALR</sequence>
<dbReference type="SUPFAM" id="SSF52200">
    <property type="entry name" value="Toll/Interleukin receptor TIR domain"/>
    <property type="match status" value="1"/>
</dbReference>
<accession>A0A2I2KIA0</accession>
<organism evidence="3 4">
    <name type="scientific">Frankia canadensis</name>
    <dbReference type="NCBI Taxonomy" id="1836972"/>
    <lineage>
        <taxon>Bacteria</taxon>
        <taxon>Bacillati</taxon>
        <taxon>Actinomycetota</taxon>
        <taxon>Actinomycetes</taxon>
        <taxon>Frankiales</taxon>
        <taxon>Frankiaceae</taxon>
        <taxon>Frankia</taxon>
    </lineage>
</organism>
<reference evidence="3 4" key="1">
    <citation type="submission" date="2017-06" db="EMBL/GenBank/DDBJ databases">
        <authorList>
            <person name="Kim H.J."/>
            <person name="Triplett B.A."/>
        </authorList>
    </citation>
    <scope>NUCLEOTIDE SEQUENCE [LARGE SCALE GENOMIC DNA]</scope>
    <source>
        <strain evidence="3">FRACA_ARgP5</strain>
    </source>
</reference>
<evidence type="ECO:0000256" key="1">
    <source>
        <dbReference type="SAM" id="MobiDB-lite"/>
    </source>
</evidence>
<proteinExistence type="predicted"/>
<dbReference type="SUPFAM" id="SSF50978">
    <property type="entry name" value="WD40 repeat-like"/>
    <property type="match status" value="1"/>
</dbReference>
<dbReference type="AlphaFoldDB" id="A0A2I2KIA0"/>
<feature type="domain" description="TIR" evidence="2">
    <location>
        <begin position="3"/>
        <end position="96"/>
    </location>
</feature>
<name>A0A2I2KIA0_9ACTN</name>
<dbReference type="Proteomes" id="UP000234331">
    <property type="component" value="Unassembled WGS sequence"/>
</dbReference>
<dbReference type="RefSeq" id="WP_243407035.1">
    <property type="nucleotide sequence ID" value="NZ_FZMO01000001.1"/>
</dbReference>
<protein>
    <recommendedName>
        <fullName evidence="2">TIR domain-containing protein</fullName>
    </recommendedName>
</protein>
<keyword evidence="4" id="KW-1185">Reference proteome</keyword>
<dbReference type="EMBL" id="FZMO01000001">
    <property type="protein sequence ID" value="SNQ45386.1"/>
    <property type="molecule type" value="Genomic_DNA"/>
</dbReference>
<dbReference type="InterPro" id="IPR036322">
    <property type="entry name" value="WD40_repeat_dom_sf"/>
</dbReference>